<name>A0A6A4WGD7_AMPAM</name>
<dbReference type="OrthoDB" id="6339238at2759"/>
<dbReference type="AlphaFoldDB" id="A0A6A4WGD7"/>
<evidence type="ECO:0000313" key="1">
    <source>
        <dbReference type="EMBL" id="KAF0305093.1"/>
    </source>
</evidence>
<organism evidence="1 2">
    <name type="scientific">Amphibalanus amphitrite</name>
    <name type="common">Striped barnacle</name>
    <name type="synonym">Balanus amphitrite</name>
    <dbReference type="NCBI Taxonomy" id="1232801"/>
    <lineage>
        <taxon>Eukaryota</taxon>
        <taxon>Metazoa</taxon>
        <taxon>Ecdysozoa</taxon>
        <taxon>Arthropoda</taxon>
        <taxon>Crustacea</taxon>
        <taxon>Multicrustacea</taxon>
        <taxon>Cirripedia</taxon>
        <taxon>Thoracica</taxon>
        <taxon>Thoracicalcarea</taxon>
        <taxon>Balanomorpha</taxon>
        <taxon>Balanoidea</taxon>
        <taxon>Balanidae</taxon>
        <taxon>Amphibalaninae</taxon>
        <taxon>Amphibalanus</taxon>
    </lineage>
</organism>
<accession>A0A6A4WGD7</accession>
<sequence>MEELLAQLARDAGAERRADIRLLADQARNFTESQHGLLRDPPWELRSKCLEALGSALHSGSGKLGTLAIQGLQSDDESRWLTTQLLDALPSLATLDDNAQVEIMRVLLSAACQSWWVASSALVVRLLTLCFQLCSRTPCPPTVATAAQAAACQAVRGFVAILDEGYESEMAEGPAGGGDGLSPADVYQDIVPVCGYLCSQLQAFADKR</sequence>
<comment type="caution">
    <text evidence="1">The sequence shown here is derived from an EMBL/GenBank/DDBJ whole genome shotgun (WGS) entry which is preliminary data.</text>
</comment>
<evidence type="ECO:0000313" key="2">
    <source>
        <dbReference type="Proteomes" id="UP000440578"/>
    </source>
</evidence>
<protein>
    <submittedName>
        <fullName evidence="1">Brefeldin A-inhibited guanine nucleotide-exchange protein 3</fullName>
    </submittedName>
</protein>
<dbReference type="Proteomes" id="UP000440578">
    <property type="component" value="Unassembled WGS sequence"/>
</dbReference>
<dbReference type="EMBL" id="VIIS01000780">
    <property type="protein sequence ID" value="KAF0305093.1"/>
    <property type="molecule type" value="Genomic_DNA"/>
</dbReference>
<proteinExistence type="predicted"/>
<keyword evidence="2" id="KW-1185">Reference proteome</keyword>
<gene>
    <name evidence="1" type="primary">Arfgef3_0</name>
    <name evidence="1" type="ORF">FJT64_000286</name>
</gene>
<reference evidence="1 2" key="1">
    <citation type="submission" date="2019-07" db="EMBL/GenBank/DDBJ databases">
        <title>Draft genome assembly of a fouling barnacle, Amphibalanus amphitrite (Darwin, 1854): The first reference genome for Thecostraca.</title>
        <authorList>
            <person name="Kim W."/>
        </authorList>
    </citation>
    <scope>NUCLEOTIDE SEQUENCE [LARGE SCALE GENOMIC DNA]</scope>
    <source>
        <strain evidence="1">SNU_AA5</strain>
        <tissue evidence="1">Soma without cirri and trophi</tissue>
    </source>
</reference>